<evidence type="ECO:0000256" key="6">
    <source>
        <dbReference type="ARBA" id="ARBA00022729"/>
    </source>
</evidence>
<dbReference type="Proteomes" id="UP000000673">
    <property type="component" value="Unassembled WGS sequence"/>
</dbReference>
<dbReference type="SMART" id="SM00187">
    <property type="entry name" value="INB"/>
    <property type="match status" value="1"/>
</dbReference>
<dbReference type="SMART" id="SM01241">
    <property type="entry name" value="Integrin_b_cyt"/>
    <property type="match status" value="1"/>
</dbReference>
<dbReference type="EnsemblMetazoa" id="ADAC008737-RA">
    <property type="protein sequence ID" value="ADAC008737-PA"/>
    <property type="gene ID" value="ADAC008737"/>
</dbReference>
<dbReference type="InterPro" id="IPR033760">
    <property type="entry name" value="Integrin_beta_N"/>
</dbReference>
<evidence type="ECO:0000313" key="22">
    <source>
        <dbReference type="Proteomes" id="UP000000673"/>
    </source>
</evidence>
<evidence type="ECO:0000256" key="8">
    <source>
        <dbReference type="ARBA" id="ARBA00022889"/>
    </source>
</evidence>
<feature type="disulfide bond" evidence="14">
    <location>
        <begin position="622"/>
        <end position="631"/>
    </location>
</feature>
<comment type="similarity">
    <text evidence="2 15">Belongs to the integrin beta chain family.</text>
</comment>
<reference evidence="20" key="3">
    <citation type="journal article" date="2013" name="Nucleic Acids Res.">
        <title>The genome of Anopheles darlingi, the main neotropical malaria vector.</title>
        <authorList>
            <person name="Marinotti O."/>
            <person name="Cerqueira G.C."/>
            <person name="de Almeida L.G."/>
            <person name="Ferro M.I."/>
            <person name="Loreto E.L."/>
            <person name="Zaha A."/>
            <person name="Teixeira S.M."/>
            <person name="Wespiser A.R."/>
            <person name="Almeida E Silva A."/>
            <person name="Schlindwein A.D."/>
            <person name="Pacheco A.C."/>
            <person name="Silva A.L."/>
            <person name="Graveley B.R."/>
            <person name="Walenz B.P."/>
            <person name="Lima Bde A."/>
            <person name="Ribeiro C.A."/>
            <person name="Nunes-Silva C.G."/>
            <person name="de Carvalho C.R."/>
            <person name="Soares C.M."/>
            <person name="de Menezes C.B."/>
            <person name="Matiolli C."/>
            <person name="Caffrey D."/>
            <person name="Araujo D.A."/>
            <person name="de Oliveira D.M."/>
            <person name="Golenbock D."/>
            <person name="Grisard E.C."/>
            <person name="Fantinatti-Garboggini F."/>
            <person name="de Carvalho F.M."/>
            <person name="Barcellos F.G."/>
            <person name="Prosdocimi F."/>
            <person name="May G."/>
            <person name="Azevedo Junior G.M."/>
            <person name="Guimaraes G.M."/>
            <person name="Goldman G.H."/>
            <person name="Padilha I.Q."/>
            <person name="Batista Jda S."/>
            <person name="Ferro J.A."/>
            <person name="Ribeiro J.M."/>
            <person name="Fietto J.L."/>
            <person name="Dabbas K.M."/>
            <person name="Cerdeira L."/>
            <person name="Agnez-Lima L.F."/>
            <person name="Brocchi M."/>
            <person name="de Carvalho M.O."/>
            <person name="Teixeira Mde M."/>
            <person name="Diniz Maia Mde M."/>
            <person name="Goldman M.H."/>
            <person name="Cruz Schneider M.P."/>
            <person name="Felipe M.S."/>
            <person name="Hungria M."/>
            <person name="Nicolas M.F."/>
            <person name="Pereira M."/>
            <person name="Montes M.A."/>
            <person name="Cantao M.E."/>
            <person name="Vincentz M."/>
            <person name="Rafael M.S."/>
            <person name="Silverman N."/>
            <person name="Stoco P.H."/>
            <person name="Souza R.C."/>
            <person name="Vicentini R."/>
            <person name="Gazzinelli R.T."/>
            <person name="Neves Rde O."/>
            <person name="Silva R."/>
            <person name="Astolfi-Filho S."/>
            <person name="Maciel T.E."/>
            <person name="Urmenyi T.P."/>
            <person name="Tadei W.P."/>
            <person name="Camargo E.P."/>
            <person name="de Vasconcelos A.T."/>
        </authorList>
    </citation>
    <scope>NUCLEOTIDE SEQUENCE</scope>
</reference>
<keyword evidence="11 16" id="KW-0472">Membrane</keyword>
<evidence type="ECO:0000256" key="15">
    <source>
        <dbReference type="RuleBase" id="RU000633"/>
    </source>
</evidence>
<dbReference type="VEuPathDB" id="VectorBase:ADAR2_010713"/>
<feature type="disulfide bond" evidence="14">
    <location>
        <begin position="648"/>
        <end position="723"/>
    </location>
</feature>
<evidence type="ECO:0000259" key="19">
    <source>
        <dbReference type="SMART" id="SM01241"/>
    </source>
</evidence>
<dbReference type="GO" id="GO:0098609">
    <property type="term" value="P:cell-cell adhesion"/>
    <property type="evidence" value="ECO:0007669"/>
    <property type="project" value="TreeGrafter"/>
</dbReference>
<feature type="disulfide bond" evidence="14">
    <location>
        <begin position="540"/>
        <end position="567"/>
    </location>
</feature>
<feature type="domain" description="Integrin beta subunit VWA" evidence="18">
    <location>
        <begin position="43"/>
        <end position="467"/>
    </location>
</feature>
<dbReference type="AlphaFoldDB" id="W5J9X8"/>
<dbReference type="GO" id="GO:0005178">
    <property type="term" value="F:integrin binding"/>
    <property type="evidence" value="ECO:0007669"/>
    <property type="project" value="TreeGrafter"/>
</dbReference>
<feature type="disulfide bond" evidence="14">
    <location>
        <begin position="582"/>
        <end position="591"/>
    </location>
</feature>
<dbReference type="STRING" id="43151.W5J9X8"/>
<feature type="disulfide bond" evidence="14">
    <location>
        <begin position="575"/>
        <end position="580"/>
    </location>
</feature>
<dbReference type="Pfam" id="PF17205">
    <property type="entry name" value="PSI_integrin"/>
    <property type="match status" value="1"/>
</dbReference>
<evidence type="ECO:0000256" key="17">
    <source>
        <dbReference type="SAM" id="SignalP"/>
    </source>
</evidence>
<dbReference type="GO" id="GO:0008305">
    <property type="term" value="C:integrin complex"/>
    <property type="evidence" value="ECO:0007669"/>
    <property type="project" value="TreeGrafter"/>
</dbReference>
<keyword evidence="12 14" id="KW-1015">Disulfide bond</keyword>
<dbReference type="InterPro" id="IPR013111">
    <property type="entry name" value="EGF_extracell"/>
</dbReference>
<dbReference type="PANTHER" id="PTHR10082:SF59">
    <property type="entry name" value="INTEGRIN BETA-NU"/>
    <property type="match status" value="1"/>
</dbReference>
<dbReference type="GO" id="GO:0033627">
    <property type="term" value="P:cell adhesion mediated by integrin"/>
    <property type="evidence" value="ECO:0007669"/>
    <property type="project" value="TreeGrafter"/>
</dbReference>
<dbReference type="PRINTS" id="PR01186">
    <property type="entry name" value="INTEGRINB"/>
</dbReference>
<dbReference type="FunFam" id="3.40.50.410:FF:000002">
    <property type="entry name" value="Integrin beta"/>
    <property type="match status" value="1"/>
</dbReference>
<dbReference type="Gene3D" id="3.30.1680.10">
    <property type="entry name" value="ligand-binding face of the semaphorins, domain 2"/>
    <property type="match status" value="1"/>
</dbReference>
<dbReference type="PANTHER" id="PTHR10082">
    <property type="entry name" value="INTEGRIN BETA SUBUNIT"/>
    <property type="match status" value="1"/>
</dbReference>
<keyword evidence="13" id="KW-0325">Glycoprotein</keyword>
<feature type="disulfide bond" evidence="14">
    <location>
        <begin position="204"/>
        <end position="211"/>
    </location>
</feature>
<feature type="disulfide bond" evidence="14">
    <location>
        <begin position="556"/>
        <end position="559"/>
    </location>
</feature>
<dbReference type="InterPro" id="IPR040622">
    <property type="entry name" value="EGF_integrin_1"/>
</dbReference>
<evidence type="ECO:0000313" key="20">
    <source>
        <dbReference type="EMBL" id="ETN59660.1"/>
    </source>
</evidence>
<dbReference type="GO" id="GO:0005925">
    <property type="term" value="C:focal adhesion"/>
    <property type="evidence" value="ECO:0007669"/>
    <property type="project" value="TreeGrafter"/>
</dbReference>
<evidence type="ECO:0000256" key="11">
    <source>
        <dbReference type="ARBA" id="ARBA00023136"/>
    </source>
</evidence>
<dbReference type="InterPro" id="IPR015812">
    <property type="entry name" value="Integrin_bsu"/>
</dbReference>
<evidence type="ECO:0000259" key="18">
    <source>
        <dbReference type="SMART" id="SM00187"/>
    </source>
</evidence>
<evidence type="ECO:0000256" key="2">
    <source>
        <dbReference type="ARBA" id="ARBA00007449"/>
    </source>
</evidence>
<feature type="disulfide bond" evidence="14">
    <location>
        <begin position="545"/>
        <end position="554"/>
    </location>
</feature>
<feature type="disulfide bond" evidence="14">
    <location>
        <begin position="486"/>
        <end position="532"/>
    </location>
</feature>
<feature type="disulfide bond" evidence="14">
    <location>
        <begin position="577"/>
        <end position="609"/>
    </location>
</feature>
<feature type="disulfide bond" evidence="14">
    <location>
        <begin position="491"/>
        <end position="500"/>
    </location>
</feature>
<gene>
    <name evidence="20" type="ORF">AND_008737</name>
</gene>
<dbReference type="InterPro" id="IPR014836">
    <property type="entry name" value="Integrin_bsu_cyt_dom"/>
</dbReference>
<feature type="disulfide bond" evidence="14">
    <location>
        <begin position="259"/>
        <end position="300"/>
    </location>
</feature>
<dbReference type="Pfam" id="PF18372">
    <property type="entry name" value="I-EGF_1"/>
    <property type="match status" value="1"/>
</dbReference>
<organism evidence="20">
    <name type="scientific">Anopheles darlingi</name>
    <name type="common">Mosquito</name>
    <dbReference type="NCBI Taxonomy" id="43151"/>
    <lineage>
        <taxon>Eukaryota</taxon>
        <taxon>Metazoa</taxon>
        <taxon>Ecdysozoa</taxon>
        <taxon>Arthropoda</taxon>
        <taxon>Hexapoda</taxon>
        <taxon>Insecta</taxon>
        <taxon>Pterygota</taxon>
        <taxon>Neoptera</taxon>
        <taxon>Endopterygota</taxon>
        <taxon>Diptera</taxon>
        <taxon>Nematocera</taxon>
        <taxon>Culicoidea</taxon>
        <taxon>Culicidae</taxon>
        <taxon>Anophelinae</taxon>
        <taxon>Anopheles</taxon>
    </lineage>
</organism>
<evidence type="ECO:0000256" key="14">
    <source>
        <dbReference type="PIRSR" id="PIRSR002512-1"/>
    </source>
</evidence>
<dbReference type="SUPFAM" id="SSF53300">
    <property type="entry name" value="vWA-like"/>
    <property type="match status" value="1"/>
</dbReference>
<evidence type="ECO:0000256" key="7">
    <source>
        <dbReference type="ARBA" id="ARBA00022737"/>
    </source>
</evidence>
<dbReference type="OMA" id="KQGMGAC"/>
<dbReference type="Gene3D" id="2.10.25.10">
    <property type="entry name" value="Laminin"/>
    <property type="match status" value="3"/>
</dbReference>
<keyword evidence="9 16" id="KW-1133">Transmembrane helix</keyword>
<feature type="disulfide bond" evidence="14">
    <location>
        <begin position="538"/>
        <end position="543"/>
    </location>
</feature>
<evidence type="ECO:0000256" key="13">
    <source>
        <dbReference type="ARBA" id="ARBA00023180"/>
    </source>
</evidence>
<protein>
    <recommendedName>
        <fullName evidence="15">Integrin beta</fullName>
    </recommendedName>
</protein>
<feature type="disulfide bond" evidence="14">
    <location>
        <begin position="44"/>
        <end position="77"/>
    </location>
</feature>
<dbReference type="GO" id="GO:0009986">
    <property type="term" value="C:cell surface"/>
    <property type="evidence" value="ECO:0007669"/>
    <property type="project" value="TreeGrafter"/>
</dbReference>
<accession>W5J9X8</accession>
<dbReference type="PIRSF" id="PIRSF002512">
    <property type="entry name" value="Integrin_B"/>
    <property type="match status" value="1"/>
</dbReference>
<dbReference type="EMBL" id="ADMH02002068">
    <property type="protein sequence ID" value="ETN59660.1"/>
    <property type="molecule type" value="Genomic_DNA"/>
</dbReference>
<dbReference type="Gene3D" id="3.40.50.410">
    <property type="entry name" value="von Willebrand factor, type A domain"/>
    <property type="match status" value="1"/>
</dbReference>
<feature type="transmembrane region" description="Helical" evidence="16">
    <location>
        <begin position="729"/>
        <end position="751"/>
    </location>
</feature>
<evidence type="ECO:0000313" key="21">
    <source>
        <dbReference type="EnsemblMetazoa" id="ADAC008737-PA"/>
    </source>
</evidence>
<dbReference type="GO" id="GO:0007160">
    <property type="term" value="P:cell-matrix adhesion"/>
    <property type="evidence" value="ECO:0007669"/>
    <property type="project" value="TreeGrafter"/>
</dbReference>
<dbReference type="InterPro" id="IPR057243">
    <property type="entry name" value="Integrin_I-EGF_CS"/>
</dbReference>
<dbReference type="GO" id="GO:0016477">
    <property type="term" value="P:cell migration"/>
    <property type="evidence" value="ECO:0007669"/>
    <property type="project" value="TreeGrafter"/>
</dbReference>
<keyword evidence="3" id="KW-1003">Cell membrane</keyword>
<evidence type="ECO:0000256" key="3">
    <source>
        <dbReference type="ARBA" id="ARBA00022475"/>
    </source>
</evidence>
<feature type="disulfide bond" evidence="14">
    <location>
        <begin position="401"/>
        <end position="414"/>
    </location>
</feature>
<evidence type="ECO:0000256" key="5">
    <source>
        <dbReference type="ARBA" id="ARBA00022692"/>
    </source>
</evidence>
<dbReference type="eggNOG" id="KOG1226">
    <property type="taxonomic scope" value="Eukaryota"/>
</dbReference>
<keyword evidence="6 17" id="KW-0732">Signal</keyword>
<dbReference type="Gene3D" id="2.60.40.1510">
    <property type="entry name" value="ntegrin, alpha v. Chain A, domain 3"/>
    <property type="match status" value="1"/>
</dbReference>
<feature type="disulfide bond" evidence="14">
    <location>
        <begin position="54"/>
        <end position="66"/>
    </location>
</feature>
<dbReference type="Pfam" id="PF00362">
    <property type="entry name" value="Integrin_beta"/>
    <property type="match status" value="1"/>
</dbReference>
<name>W5J9X8_ANODA</name>
<feature type="disulfide bond" evidence="14">
    <location>
        <begin position="615"/>
        <end position="620"/>
    </location>
</feature>
<keyword evidence="5 15" id="KW-0812">Transmembrane</keyword>
<feature type="signal peptide" evidence="17">
    <location>
        <begin position="1"/>
        <end position="24"/>
    </location>
</feature>
<keyword evidence="7" id="KW-0677">Repeat</keyword>
<reference evidence="21" key="4">
    <citation type="submission" date="2015-06" db="UniProtKB">
        <authorList>
            <consortium name="EnsemblMetazoa"/>
        </authorList>
    </citation>
    <scope>IDENTIFICATION</scope>
</reference>
<comment type="subcellular location">
    <subcellularLocation>
        <location evidence="1 15">Cell membrane</location>
        <topology evidence="1 15">Single-pass type I membrane protein</topology>
    </subcellularLocation>
</comment>
<evidence type="ECO:0000256" key="12">
    <source>
        <dbReference type="ARBA" id="ARBA00023157"/>
    </source>
</evidence>
<dbReference type="VEuPathDB" id="VectorBase:ADAC008737"/>
<dbReference type="PROSITE" id="PS00243">
    <property type="entry name" value="I_EGF_1"/>
    <property type="match status" value="1"/>
</dbReference>
<keyword evidence="22" id="KW-1185">Reference proteome</keyword>
<dbReference type="Gene3D" id="1.20.5.100">
    <property type="entry name" value="Cytochrome c1, transmembrane anchor, C-terminal"/>
    <property type="match status" value="1"/>
</dbReference>
<dbReference type="FunCoup" id="W5J9X8">
    <property type="interactions" value="1"/>
</dbReference>
<evidence type="ECO:0000256" key="9">
    <source>
        <dbReference type="ARBA" id="ARBA00022989"/>
    </source>
</evidence>
<keyword evidence="4" id="KW-0245">EGF-like domain</keyword>
<dbReference type="Pfam" id="PF07974">
    <property type="entry name" value="EGF_2"/>
    <property type="match status" value="1"/>
</dbReference>
<dbReference type="SUPFAM" id="SSF57196">
    <property type="entry name" value="EGF/Laminin"/>
    <property type="match status" value="2"/>
</dbReference>
<keyword evidence="8 15" id="KW-0130">Cell adhesion</keyword>
<dbReference type="SUPFAM" id="SSF103575">
    <property type="entry name" value="Plexin repeat"/>
    <property type="match status" value="1"/>
</dbReference>
<evidence type="ECO:0000256" key="4">
    <source>
        <dbReference type="ARBA" id="ARBA00022536"/>
    </source>
</evidence>
<feature type="domain" description="Integrin beta subunit cytoplasmic" evidence="19">
    <location>
        <begin position="752"/>
        <end position="798"/>
    </location>
</feature>
<keyword evidence="10 15" id="KW-0401">Integrin</keyword>
<feature type="disulfide bond" evidence="14">
    <location>
        <begin position="642"/>
        <end position="651"/>
    </location>
</feature>
<dbReference type="FunFam" id="2.10.25.10:FF:000036">
    <property type="entry name" value="Integrin beta"/>
    <property type="match status" value="1"/>
</dbReference>
<evidence type="ECO:0000256" key="10">
    <source>
        <dbReference type="ARBA" id="ARBA00023037"/>
    </source>
</evidence>
<sequence length="801" mass="90983">MVSITLSILVSMLLMISVPRSGRAQIATIVDTSKCFFQTNYYDCLDADEQCAWCTDELYEMRKYRCMHEEKLLASNCSASKILTNDNYQFIETLLNEPHRDFDEKMQAIQISPQKVRFVLGKLAARTVTVTYKPAKNYPLDMYYLMDLTWSMRDDKANLEKMGSELALALANLTANYRLGFGSFADKPAMPFIQSEPHRLANPCYSENEQCEPTYGFRHRLRISSDIDSFIEQVKQSNVTGNIDNLEAGLDALMQVLVCEKQIGWGSNTRKIVVIATDSLLHMAGDGLLAGIIRDNDKQCHLSDDGNFVQELQYDYPSLEQIWRVLEKTKTAVIFAVTDEKQTYYKRLSALVPEFTSVGQLQDDSSNIIQLVKDGYREFVNRIMFTDDAPDYIQLKYLTDCGGMYETPQPIYRCSNIETGKEYNIDVEVRLLDYPKDPSISELTIHIEEKLISNEAIELQIQLRSNCTKHKMVASELCNYQGDFVCGLCQCYTGWIGKTCECNLQNSLNRKELLKQCVAPSSMDELGDEIACSDRGECLCGQCFCEAPFDGEYCECTSCTELNGVSCGGPERGVCVCGKCSCYNSWSGDNCDCSTDTSTCKAPLSDEICSGHGTCDCGICHCNESFHGNYCETKYGEQSPMCLSFEDCVRCVVQEKHDKQCEDKEARCRQNDYFYQVHFSSNVDESHQCVFRYKVDERVCDYNYSYESIGKYQTLIKIQDVQCKGVVSAGIYVSFIVLLVFVVGVLGVLAYRLKTWYEDKAIFAKFEKERAQETEYRELSPIYRSPISSFQVPPEMETTVL</sequence>
<reference evidence="20 22" key="1">
    <citation type="journal article" date="2010" name="BMC Genomics">
        <title>Combination of measures distinguishes pre-miRNAs from other stem-loops in the genome of the newly sequenced Anopheles darlingi.</title>
        <authorList>
            <person name="Mendes N.D."/>
            <person name="Freitas A.T."/>
            <person name="Vasconcelos A.T."/>
            <person name="Sagot M.F."/>
        </authorList>
    </citation>
    <scope>NUCLEOTIDE SEQUENCE</scope>
</reference>
<dbReference type="InterPro" id="IPR036465">
    <property type="entry name" value="vWFA_dom_sf"/>
</dbReference>
<proteinExistence type="inferred from homology"/>
<dbReference type="InterPro" id="IPR002369">
    <property type="entry name" value="Integrin_bsu_VWA"/>
</dbReference>
<evidence type="ECO:0000256" key="1">
    <source>
        <dbReference type="ARBA" id="ARBA00004251"/>
    </source>
</evidence>
<feature type="disulfide bond" evidence="14">
    <location>
        <begin position="593"/>
        <end position="600"/>
    </location>
</feature>
<feature type="chain" id="PRO_5010155126" description="Integrin beta" evidence="17">
    <location>
        <begin position="25"/>
        <end position="801"/>
    </location>
</feature>
<dbReference type="HOGENOM" id="CLU_011772_0_1_1"/>
<reference evidence="20" key="2">
    <citation type="submission" date="2010-05" db="EMBL/GenBank/DDBJ databases">
        <authorList>
            <person name="Almeida L.G."/>
            <person name="Nicolas M.F."/>
            <person name="Souza R.C."/>
            <person name="Vasconcelos A.T.R."/>
        </authorList>
    </citation>
    <scope>NUCLEOTIDE SEQUENCE</scope>
</reference>
<dbReference type="GO" id="GO:0007229">
    <property type="term" value="P:integrin-mediated signaling pathway"/>
    <property type="evidence" value="ECO:0007669"/>
    <property type="project" value="UniProtKB-KW"/>
</dbReference>
<evidence type="ECO:0000256" key="16">
    <source>
        <dbReference type="SAM" id="Phobius"/>
    </source>
</evidence>